<dbReference type="RefSeq" id="WP_316777803.1">
    <property type="nucleotide sequence ID" value="NZ_JASMWN010000012.1"/>
</dbReference>
<dbReference type="Gene3D" id="3.40.50.720">
    <property type="entry name" value="NAD(P)-binding Rossmann-like Domain"/>
    <property type="match status" value="1"/>
</dbReference>
<dbReference type="InterPro" id="IPR036291">
    <property type="entry name" value="NAD(P)-bd_dom_sf"/>
</dbReference>
<dbReference type="InterPro" id="IPR050259">
    <property type="entry name" value="SDR"/>
</dbReference>
<dbReference type="InterPro" id="IPR002347">
    <property type="entry name" value="SDR_fam"/>
</dbReference>
<dbReference type="CDD" id="cd05233">
    <property type="entry name" value="SDR_c"/>
    <property type="match status" value="1"/>
</dbReference>
<dbReference type="Proteomes" id="UP001255416">
    <property type="component" value="Unassembled WGS sequence"/>
</dbReference>
<dbReference type="SUPFAM" id="SSF51735">
    <property type="entry name" value="NAD(P)-binding Rossmann-fold domains"/>
    <property type="match status" value="1"/>
</dbReference>
<dbReference type="PRINTS" id="PR00081">
    <property type="entry name" value="GDHRDH"/>
</dbReference>
<comment type="similarity">
    <text evidence="1">Belongs to the short-chain dehydrogenases/reductases (SDR) family.</text>
</comment>
<sequence>MTDFARYPSLVGKRAFVTGGATGIGAAIVRSLCLQNTAVGFVDIDQEHGNALARETGAAFVHVDVTDVVALQNAIRAFGVVDILVNNVANDTRHDWRAVTPSDWDARFAVNLRPSFFAIQTVADGMIARAQGAIINIGSISWKVKHGGMPGYTTAKSATHGLTRSFVDVLGAAGVRVNTVMPGWVMTERQKREHFDEDGAAQLADKQPLSGMITPQDVAALVAFLAADDSAMCTGQEFTIDGGWT</sequence>
<dbReference type="PRINTS" id="PR00080">
    <property type="entry name" value="SDRFAMILY"/>
</dbReference>
<evidence type="ECO:0000313" key="2">
    <source>
        <dbReference type="EMBL" id="MDU9005091.1"/>
    </source>
</evidence>
<keyword evidence="2" id="KW-0560">Oxidoreductase</keyword>
<evidence type="ECO:0000256" key="1">
    <source>
        <dbReference type="ARBA" id="ARBA00006484"/>
    </source>
</evidence>
<dbReference type="EMBL" id="JASMWN010000012">
    <property type="protein sequence ID" value="MDU9005091.1"/>
    <property type="molecule type" value="Genomic_DNA"/>
</dbReference>
<dbReference type="PANTHER" id="PTHR42879">
    <property type="entry name" value="3-OXOACYL-(ACYL-CARRIER-PROTEIN) REDUCTASE"/>
    <property type="match status" value="1"/>
</dbReference>
<dbReference type="GO" id="GO:0016491">
    <property type="term" value="F:oxidoreductase activity"/>
    <property type="evidence" value="ECO:0007669"/>
    <property type="project" value="UniProtKB-KW"/>
</dbReference>
<name>A0ABU3VFY1_9RHOB</name>
<proteinExistence type="inferred from homology"/>
<dbReference type="Pfam" id="PF13561">
    <property type="entry name" value="adh_short_C2"/>
    <property type="match status" value="1"/>
</dbReference>
<dbReference type="EC" id="1.-.-.-" evidence="2"/>
<gene>
    <name evidence="2" type="ORF">QO231_14675</name>
</gene>
<organism evidence="2 3">
    <name type="scientific">Sedimentitalea todarodis</name>
    <dbReference type="NCBI Taxonomy" id="1631240"/>
    <lineage>
        <taxon>Bacteria</taxon>
        <taxon>Pseudomonadati</taxon>
        <taxon>Pseudomonadota</taxon>
        <taxon>Alphaproteobacteria</taxon>
        <taxon>Rhodobacterales</taxon>
        <taxon>Paracoccaceae</taxon>
        <taxon>Sedimentitalea</taxon>
    </lineage>
</organism>
<protein>
    <submittedName>
        <fullName evidence="2">SDR family oxidoreductase</fullName>
        <ecNumber evidence="2">1.-.-.-</ecNumber>
    </submittedName>
</protein>
<keyword evidence="3" id="KW-1185">Reference proteome</keyword>
<evidence type="ECO:0000313" key="3">
    <source>
        <dbReference type="Proteomes" id="UP001255416"/>
    </source>
</evidence>
<comment type="caution">
    <text evidence="2">The sequence shown here is derived from an EMBL/GenBank/DDBJ whole genome shotgun (WGS) entry which is preliminary data.</text>
</comment>
<reference evidence="3" key="1">
    <citation type="submission" date="2023-05" db="EMBL/GenBank/DDBJ databases">
        <title>Sedimentitalea sp. nov. JM2-8.</title>
        <authorList>
            <person name="Huang J."/>
        </authorList>
    </citation>
    <scope>NUCLEOTIDE SEQUENCE [LARGE SCALE GENOMIC DNA]</scope>
    <source>
        <strain evidence="3">KHS03</strain>
    </source>
</reference>
<dbReference type="PANTHER" id="PTHR42879:SF2">
    <property type="entry name" value="3-OXOACYL-[ACYL-CARRIER-PROTEIN] REDUCTASE FABG"/>
    <property type="match status" value="1"/>
</dbReference>
<accession>A0ABU3VFY1</accession>